<evidence type="ECO:0000256" key="4">
    <source>
        <dbReference type="ARBA" id="ARBA00022481"/>
    </source>
</evidence>
<dbReference type="Pfam" id="PF07963">
    <property type="entry name" value="N_methyl"/>
    <property type="match status" value="1"/>
</dbReference>
<evidence type="ECO:0000256" key="10">
    <source>
        <dbReference type="ARBA" id="ARBA00030775"/>
    </source>
</evidence>
<accession>A0A1C3EL20</accession>
<evidence type="ECO:0000313" key="13">
    <source>
        <dbReference type="EMBL" id="ODA33924.1"/>
    </source>
</evidence>
<evidence type="ECO:0000256" key="1">
    <source>
        <dbReference type="ARBA" id="ARBA00004377"/>
    </source>
</evidence>
<dbReference type="GO" id="GO:0005886">
    <property type="term" value="C:plasma membrane"/>
    <property type="evidence" value="ECO:0007669"/>
    <property type="project" value="UniProtKB-SubCell"/>
</dbReference>
<keyword evidence="14" id="KW-1185">Reference proteome</keyword>
<proteinExistence type="inferred from homology"/>
<dbReference type="AlphaFoldDB" id="A0A1C3EL20"/>
<reference evidence="13 14" key="1">
    <citation type="submission" date="2016-05" db="EMBL/GenBank/DDBJ databases">
        <title>Genomic and physiological characterization of Planctopirus sp. isolated from fresh water lake.</title>
        <authorList>
            <person name="Subhash Y."/>
            <person name="Ramana C."/>
        </authorList>
    </citation>
    <scope>NUCLEOTIDE SEQUENCE [LARGE SCALE GENOMIC DNA]</scope>
    <source>
        <strain evidence="13 14">JC280</strain>
    </source>
</reference>
<evidence type="ECO:0000313" key="14">
    <source>
        <dbReference type="Proteomes" id="UP000094828"/>
    </source>
</evidence>
<evidence type="ECO:0000256" key="9">
    <source>
        <dbReference type="ARBA" id="ARBA00025772"/>
    </source>
</evidence>
<dbReference type="SUPFAM" id="SSF54523">
    <property type="entry name" value="Pili subunits"/>
    <property type="match status" value="1"/>
</dbReference>
<evidence type="ECO:0000256" key="2">
    <source>
        <dbReference type="ARBA" id="ARBA00021549"/>
    </source>
</evidence>
<feature type="domain" description="General secretion pathway GspH" evidence="12">
    <location>
        <begin position="48"/>
        <end position="180"/>
    </location>
</feature>
<dbReference type="Proteomes" id="UP000094828">
    <property type="component" value="Unassembled WGS sequence"/>
</dbReference>
<comment type="caution">
    <text evidence="13">The sequence shown here is derived from an EMBL/GenBank/DDBJ whole genome shotgun (WGS) entry which is preliminary data.</text>
</comment>
<evidence type="ECO:0000256" key="8">
    <source>
        <dbReference type="ARBA" id="ARBA00023136"/>
    </source>
</evidence>
<dbReference type="Gene3D" id="3.30.700.10">
    <property type="entry name" value="Glycoprotein, Type 4 Pilin"/>
    <property type="match status" value="1"/>
</dbReference>
<sequence>MKSTRSPRPARKAYTVVELLIVIVIVGILASVGISAMESWGEQMLPVAARRLAADLRLARQLAIDQNTTYEVQFDLTGQNYRIVHTGTATVPLLIDPLAPPGSSQSGYVVPMARYQSRSSQAAGVRFKSVRVPVENRTVTNIPFASTGGTGPTRSADTEITLIHGSGASETSLSLTVSWQTGQVWMP</sequence>
<evidence type="ECO:0000256" key="5">
    <source>
        <dbReference type="ARBA" id="ARBA00022519"/>
    </source>
</evidence>
<dbReference type="NCBIfam" id="TIGR02532">
    <property type="entry name" value="IV_pilin_GFxxxE"/>
    <property type="match status" value="1"/>
</dbReference>
<name>A0A1C3EL20_9PLAN</name>
<dbReference type="GO" id="GO:0015628">
    <property type="term" value="P:protein secretion by the type II secretion system"/>
    <property type="evidence" value="ECO:0007669"/>
    <property type="project" value="InterPro"/>
</dbReference>
<organism evidence="13 14">
    <name type="scientific">Planctopirus hydrillae</name>
    <dbReference type="NCBI Taxonomy" id="1841610"/>
    <lineage>
        <taxon>Bacteria</taxon>
        <taxon>Pseudomonadati</taxon>
        <taxon>Planctomycetota</taxon>
        <taxon>Planctomycetia</taxon>
        <taxon>Planctomycetales</taxon>
        <taxon>Planctomycetaceae</taxon>
        <taxon>Planctopirus</taxon>
    </lineage>
</organism>
<protein>
    <recommendedName>
        <fullName evidence="2">Type II secretion system protein H</fullName>
    </recommendedName>
    <alternativeName>
        <fullName evidence="10">General secretion pathway protein H</fullName>
    </alternativeName>
</protein>
<keyword evidence="7 11" id="KW-1133">Transmembrane helix</keyword>
<dbReference type="RefSeq" id="WP_068846743.1">
    <property type="nucleotide sequence ID" value="NZ_LYDR01000046.1"/>
</dbReference>
<comment type="similarity">
    <text evidence="9">Belongs to the GSP H family.</text>
</comment>
<dbReference type="InterPro" id="IPR045584">
    <property type="entry name" value="Pilin-like"/>
</dbReference>
<keyword evidence="5" id="KW-0997">Cell inner membrane</keyword>
<dbReference type="STRING" id="1841610.A6X21_17915"/>
<dbReference type="InterPro" id="IPR012902">
    <property type="entry name" value="N_methyl_site"/>
</dbReference>
<feature type="transmembrane region" description="Helical" evidence="11">
    <location>
        <begin position="12"/>
        <end position="34"/>
    </location>
</feature>
<evidence type="ECO:0000256" key="7">
    <source>
        <dbReference type="ARBA" id="ARBA00022989"/>
    </source>
</evidence>
<keyword evidence="6 11" id="KW-0812">Transmembrane</keyword>
<evidence type="ECO:0000256" key="3">
    <source>
        <dbReference type="ARBA" id="ARBA00022475"/>
    </source>
</evidence>
<dbReference type="GO" id="GO:0015627">
    <property type="term" value="C:type II protein secretion system complex"/>
    <property type="evidence" value="ECO:0007669"/>
    <property type="project" value="InterPro"/>
</dbReference>
<keyword evidence="8 11" id="KW-0472">Membrane</keyword>
<dbReference type="InterPro" id="IPR022346">
    <property type="entry name" value="T2SS_GspH"/>
</dbReference>
<dbReference type="EMBL" id="LYDR01000046">
    <property type="protein sequence ID" value="ODA33924.1"/>
    <property type="molecule type" value="Genomic_DNA"/>
</dbReference>
<dbReference type="Pfam" id="PF12019">
    <property type="entry name" value="GspH"/>
    <property type="match status" value="1"/>
</dbReference>
<evidence type="ECO:0000256" key="11">
    <source>
        <dbReference type="SAM" id="Phobius"/>
    </source>
</evidence>
<comment type="subcellular location">
    <subcellularLocation>
        <location evidence="1">Cell inner membrane</location>
        <topology evidence="1">Single-pass membrane protein</topology>
    </subcellularLocation>
</comment>
<keyword evidence="4" id="KW-0488">Methylation</keyword>
<evidence type="ECO:0000259" key="12">
    <source>
        <dbReference type="Pfam" id="PF12019"/>
    </source>
</evidence>
<evidence type="ECO:0000256" key="6">
    <source>
        <dbReference type="ARBA" id="ARBA00022692"/>
    </source>
</evidence>
<gene>
    <name evidence="13" type="ORF">A6X21_17915</name>
</gene>
<dbReference type="OrthoDB" id="280247at2"/>
<keyword evidence="3" id="KW-1003">Cell membrane</keyword>